<gene>
    <name evidence="2" type="ORF">FTUN_0923</name>
</gene>
<reference evidence="3" key="1">
    <citation type="submission" date="2020-05" db="EMBL/GenBank/DDBJ databases">
        <title>Frigoriglobus tundricola gen. nov., sp. nov., a psychrotolerant cellulolytic planctomycete of the family Gemmataceae with two divergent copies of 16S rRNA gene.</title>
        <authorList>
            <person name="Kulichevskaya I.S."/>
            <person name="Ivanova A.A."/>
            <person name="Naumoff D.G."/>
            <person name="Beletsky A.V."/>
            <person name="Rijpstra W.I.C."/>
            <person name="Sinninghe Damste J.S."/>
            <person name="Mardanov A.V."/>
            <person name="Ravin N.V."/>
            <person name="Dedysh S.N."/>
        </authorList>
    </citation>
    <scope>NUCLEOTIDE SEQUENCE [LARGE SCALE GENOMIC DNA]</scope>
    <source>
        <strain evidence="3">PL17</strain>
    </source>
</reference>
<evidence type="ECO:0000313" key="2">
    <source>
        <dbReference type="EMBL" id="QJW93417.1"/>
    </source>
</evidence>
<evidence type="ECO:0000313" key="3">
    <source>
        <dbReference type="Proteomes" id="UP000503447"/>
    </source>
</evidence>
<name>A0A6M5YH99_9BACT</name>
<feature type="compositionally biased region" description="Gly residues" evidence="1">
    <location>
        <begin position="65"/>
        <end position="82"/>
    </location>
</feature>
<dbReference type="Proteomes" id="UP000503447">
    <property type="component" value="Chromosome"/>
</dbReference>
<organism evidence="2 3">
    <name type="scientific">Frigoriglobus tundricola</name>
    <dbReference type="NCBI Taxonomy" id="2774151"/>
    <lineage>
        <taxon>Bacteria</taxon>
        <taxon>Pseudomonadati</taxon>
        <taxon>Planctomycetota</taxon>
        <taxon>Planctomycetia</taxon>
        <taxon>Gemmatales</taxon>
        <taxon>Gemmataceae</taxon>
        <taxon>Frigoriglobus</taxon>
    </lineage>
</organism>
<evidence type="ECO:0000256" key="1">
    <source>
        <dbReference type="SAM" id="MobiDB-lite"/>
    </source>
</evidence>
<accession>A0A6M5YH99</accession>
<evidence type="ECO:0008006" key="4">
    <source>
        <dbReference type="Google" id="ProtNLM"/>
    </source>
</evidence>
<feature type="region of interest" description="Disordered" evidence="1">
    <location>
        <begin position="34"/>
        <end position="82"/>
    </location>
</feature>
<dbReference type="AlphaFoldDB" id="A0A6M5YH99"/>
<proteinExistence type="predicted"/>
<keyword evidence="3" id="KW-1185">Reference proteome</keyword>
<protein>
    <recommendedName>
        <fullName evidence="4">Lipoprotein</fullName>
    </recommendedName>
</protein>
<dbReference type="RefSeq" id="WP_171469608.1">
    <property type="nucleotide sequence ID" value="NZ_CP053452.2"/>
</dbReference>
<sequence>MRALLALVVALATVGCYHDKYNLNGKKKEEYVLPPDTDRYNLPDTATYKAPPPPKQQDTLMNKATGGGMGKGIPGPNGLGGF</sequence>
<dbReference type="EMBL" id="CP053452">
    <property type="protein sequence ID" value="QJW93417.1"/>
    <property type="molecule type" value="Genomic_DNA"/>
</dbReference>
<dbReference type="KEGG" id="ftj:FTUN_0923"/>
<dbReference type="PROSITE" id="PS51257">
    <property type="entry name" value="PROKAR_LIPOPROTEIN"/>
    <property type="match status" value="1"/>
</dbReference>